<feature type="domain" description="HTH tetR-type" evidence="5">
    <location>
        <begin position="5"/>
        <end position="65"/>
    </location>
</feature>
<keyword evidence="3" id="KW-0804">Transcription</keyword>
<dbReference type="Proteomes" id="UP000533598">
    <property type="component" value="Unassembled WGS sequence"/>
</dbReference>
<dbReference type="PRINTS" id="PR00455">
    <property type="entry name" value="HTHTETR"/>
</dbReference>
<dbReference type="InterPro" id="IPR009057">
    <property type="entry name" value="Homeodomain-like_sf"/>
</dbReference>
<evidence type="ECO:0000313" key="7">
    <source>
        <dbReference type="Proteomes" id="UP000533598"/>
    </source>
</evidence>
<evidence type="ECO:0000259" key="5">
    <source>
        <dbReference type="PROSITE" id="PS50977"/>
    </source>
</evidence>
<name>A0A7W7CDA2_9PSEU</name>
<dbReference type="InterPro" id="IPR011075">
    <property type="entry name" value="TetR_C"/>
</dbReference>
<evidence type="ECO:0000256" key="3">
    <source>
        <dbReference type="ARBA" id="ARBA00023163"/>
    </source>
</evidence>
<evidence type="ECO:0000256" key="1">
    <source>
        <dbReference type="ARBA" id="ARBA00023015"/>
    </source>
</evidence>
<keyword evidence="2 4" id="KW-0238">DNA-binding</keyword>
<accession>A0A7W7CDA2</accession>
<organism evidence="6 7">
    <name type="scientific">Crossiella cryophila</name>
    <dbReference type="NCBI Taxonomy" id="43355"/>
    <lineage>
        <taxon>Bacteria</taxon>
        <taxon>Bacillati</taxon>
        <taxon>Actinomycetota</taxon>
        <taxon>Actinomycetes</taxon>
        <taxon>Pseudonocardiales</taxon>
        <taxon>Pseudonocardiaceae</taxon>
        <taxon>Crossiella</taxon>
    </lineage>
</organism>
<evidence type="ECO:0000313" key="6">
    <source>
        <dbReference type="EMBL" id="MBB4679047.1"/>
    </source>
</evidence>
<proteinExistence type="predicted"/>
<dbReference type="RefSeq" id="WP_185004840.1">
    <property type="nucleotide sequence ID" value="NZ_BAAAUI010000046.1"/>
</dbReference>
<protein>
    <submittedName>
        <fullName evidence="6">AcrR family transcriptional regulator</fullName>
    </submittedName>
</protein>
<dbReference type="InterPro" id="IPR036271">
    <property type="entry name" value="Tet_transcr_reg_TetR-rel_C_sf"/>
</dbReference>
<dbReference type="PANTHER" id="PTHR47506">
    <property type="entry name" value="TRANSCRIPTIONAL REGULATORY PROTEIN"/>
    <property type="match status" value="1"/>
</dbReference>
<sequence>MTTQASPRERILGATSALFYRQGIQATGVEELAEAAAVSKRTLYKVFGSKDNLVTAYLEQLATRSLGNEANLARADLSARDRLIALFDRPDQALGFRGCPMHNAAVELAAGNQAAHAVIHRHKLDFLHRLTETAREAGASDPEELGRQLFVLFEGSMALATSLDDDAAFDYGRPAALNLITAATGS</sequence>
<keyword evidence="7" id="KW-1185">Reference proteome</keyword>
<dbReference type="Gene3D" id="1.10.357.10">
    <property type="entry name" value="Tetracycline Repressor, domain 2"/>
    <property type="match status" value="1"/>
</dbReference>
<comment type="caution">
    <text evidence="6">The sequence shown here is derived from an EMBL/GenBank/DDBJ whole genome shotgun (WGS) entry which is preliminary data.</text>
</comment>
<dbReference type="Pfam" id="PF00440">
    <property type="entry name" value="TetR_N"/>
    <property type="match status" value="1"/>
</dbReference>
<evidence type="ECO:0000256" key="2">
    <source>
        <dbReference type="ARBA" id="ARBA00023125"/>
    </source>
</evidence>
<dbReference type="SUPFAM" id="SSF48498">
    <property type="entry name" value="Tetracyclin repressor-like, C-terminal domain"/>
    <property type="match status" value="1"/>
</dbReference>
<dbReference type="SUPFAM" id="SSF46689">
    <property type="entry name" value="Homeodomain-like"/>
    <property type="match status" value="1"/>
</dbReference>
<reference evidence="6 7" key="1">
    <citation type="submission" date="2020-08" db="EMBL/GenBank/DDBJ databases">
        <title>Sequencing the genomes of 1000 actinobacteria strains.</title>
        <authorList>
            <person name="Klenk H.-P."/>
        </authorList>
    </citation>
    <scope>NUCLEOTIDE SEQUENCE [LARGE SCALE GENOMIC DNA]</scope>
    <source>
        <strain evidence="6 7">DSM 44230</strain>
    </source>
</reference>
<dbReference type="PROSITE" id="PS50977">
    <property type="entry name" value="HTH_TETR_2"/>
    <property type="match status" value="1"/>
</dbReference>
<evidence type="ECO:0000256" key="4">
    <source>
        <dbReference type="PROSITE-ProRule" id="PRU00335"/>
    </source>
</evidence>
<dbReference type="Pfam" id="PF16925">
    <property type="entry name" value="TetR_C_13"/>
    <property type="match status" value="1"/>
</dbReference>
<gene>
    <name evidence="6" type="ORF">HNR67_005165</name>
</gene>
<dbReference type="AlphaFoldDB" id="A0A7W7CDA2"/>
<feature type="DNA-binding region" description="H-T-H motif" evidence="4">
    <location>
        <begin position="28"/>
        <end position="47"/>
    </location>
</feature>
<dbReference type="PANTHER" id="PTHR47506:SF1">
    <property type="entry name" value="HTH-TYPE TRANSCRIPTIONAL REGULATOR YJDC"/>
    <property type="match status" value="1"/>
</dbReference>
<dbReference type="InterPro" id="IPR001647">
    <property type="entry name" value="HTH_TetR"/>
</dbReference>
<dbReference type="EMBL" id="JACHMH010000001">
    <property type="protein sequence ID" value="MBB4679047.1"/>
    <property type="molecule type" value="Genomic_DNA"/>
</dbReference>
<dbReference type="GO" id="GO:0003677">
    <property type="term" value="F:DNA binding"/>
    <property type="evidence" value="ECO:0007669"/>
    <property type="project" value="UniProtKB-UniRule"/>
</dbReference>
<keyword evidence="1" id="KW-0805">Transcription regulation</keyword>